<dbReference type="AlphaFoldDB" id="A0A163X4A1"/>
<name>A0A163X4A1_9BRAD</name>
<keyword evidence="2" id="KW-1185">Reference proteome</keyword>
<proteinExistence type="predicted"/>
<reference evidence="1 2" key="1">
    <citation type="submission" date="2016-03" db="EMBL/GenBank/DDBJ databases">
        <title>Microsymbionts genomes from the relict species Vavilovia formosa (Stev.) Fed.</title>
        <authorList>
            <person name="Kopat V."/>
            <person name="Chirak E."/>
            <person name="Kimeklis A."/>
            <person name="Andronov E."/>
        </authorList>
    </citation>
    <scope>NUCLEOTIDE SEQUENCE [LARGE SCALE GENOMIC DNA]</scope>
    <source>
        <strain evidence="1 2">Vaf07</strain>
    </source>
</reference>
<protein>
    <submittedName>
        <fullName evidence="1">Uncharacterized protein</fullName>
    </submittedName>
</protein>
<dbReference type="Proteomes" id="UP000076574">
    <property type="component" value="Unassembled WGS sequence"/>
</dbReference>
<evidence type="ECO:0000313" key="2">
    <source>
        <dbReference type="Proteomes" id="UP000076574"/>
    </source>
</evidence>
<dbReference type="EMBL" id="LVYV01000056">
    <property type="protein sequence ID" value="KZD20395.1"/>
    <property type="molecule type" value="Genomic_DNA"/>
</dbReference>
<gene>
    <name evidence="1" type="ORF">A4A58_19370</name>
</gene>
<accession>A0A163X4A1</accession>
<sequence>MLEVDDFQLMTIIAEAISTCAIENRNGEKLPITSEQATCVAKVVITALSLAGFEITPMAKTAGPT</sequence>
<comment type="caution">
    <text evidence="1">The sequence shown here is derived from an EMBL/GenBank/DDBJ whole genome shotgun (WGS) entry which is preliminary data.</text>
</comment>
<evidence type="ECO:0000313" key="1">
    <source>
        <dbReference type="EMBL" id="KZD20395.1"/>
    </source>
</evidence>
<organism evidence="1 2">
    <name type="scientific">Tardiphaga robiniae</name>
    <dbReference type="NCBI Taxonomy" id="943830"/>
    <lineage>
        <taxon>Bacteria</taxon>
        <taxon>Pseudomonadati</taxon>
        <taxon>Pseudomonadota</taxon>
        <taxon>Alphaproteobacteria</taxon>
        <taxon>Hyphomicrobiales</taxon>
        <taxon>Nitrobacteraceae</taxon>
        <taxon>Tardiphaga</taxon>
    </lineage>
</organism>